<dbReference type="InterPro" id="IPR000276">
    <property type="entry name" value="GPCR_Rhodpsn"/>
</dbReference>
<dbReference type="PROSITE" id="PS50262">
    <property type="entry name" value="G_PROTEIN_RECEP_F1_2"/>
    <property type="match status" value="1"/>
</dbReference>
<feature type="domain" description="G-protein coupled receptors family 1 profile" evidence="13">
    <location>
        <begin position="50"/>
        <end position="309"/>
    </location>
</feature>
<dbReference type="SUPFAM" id="SSF81321">
    <property type="entry name" value="Family A G protein-coupled receptor-like"/>
    <property type="match status" value="1"/>
</dbReference>
<dbReference type="CDD" id="cd15390">
    <property type="entry name" value="7tmA_TACR"/>
    <property type="match status" value="1"/>
</dbReference>
<dbReference type="Proteomes" id="UP000694843">
    <property type="component" value="Unplaced"/>
</dbReference>
<dbReference type="GeneID" id="108683332"/>
<feature type="transmembrane region" description="Helical" evidence="12">
    <location>
        <begin position="290"/>
        <end position="312"/>
    </location>
</feature>
<feature type="compositionally biased region" description="Low complexity" evidence="11">
    <location>
        <begin position="390"/>
        <end position="411"/>
    </location>
</feature>
<dbReference type="PRINTS" id="PR00244">
    <property type="entry name" value="NEUROKININR"/>
</dbReference>
<comment type="subcellular location">
    <subcellularLocation>
        <location evidence="1">Cell membrane</location>
        <topology evidence="1">Multi-pass membrane protein</topology>
    </subcellularLocation>
</comment>
<evidence type="ECO:0000259" key="13">
    <source>
        <dbReference type="PROSITE" id="PS50262"/>
    </source>
</evidence>
<keyword evidence="7 12" id="KW-0472">Membrane</keyword>
<comment type="similarity">
    <text evidence="2 10">Belongs to the G-protein coupled receptor 1 family.</text>
</comment>
<evidence type="ECO:0000256" key="7">
    <source>
        <dbReference type="ARBA" id="ARBA00023136"/>
    </source>
</evidence>
<dbReference type="SMART" id="SM01381">
    <property type="entry name" value="7TM_GPCR_Srsx"/>
    <property type="match status" value="1"/>
</dbReference>
<dbReference type="PANTHER" id="PTHR46925">
    <property type="entry name" value="G-PROTEIN COUPLED RECEPTOR TKR-1-RELATED"/>
    <property type="match status" value="1"/>
</dbReference>
<dbReference type="PANTHER" id="PTHR46925:SF2">
    <property type="entry name" value="G-PROTEIN COUPLED RECEPTOR TKR-1-RELATED"/>
    <property type="match status" value="1"/>
</dbReference>
<feature type="transmembrane region" description="Helical" evidence="12">
    <location>
        <begin position="108"/>
        <end position="129"/>
    </location>
</feature>
<organism evidence="14 15">
    <name type="scientific">Hyalella azteca</name>
    <name type="common">Amphipod</name>
    <dbReference type="NCBI Taxonomy" id="294128"/>
    <lineage>
        <taxon>Eukaryota</taxon>
        <taxon>Metazoa</taxon>
        <taxon>Ecdysozoa</taxon>
        <taxon>Arthropoda</taxon>
        <taxon>Crustacea</taxon>
        <taxon>Multicrustacea</taxon>
        <taxon>Malacostraca</taxon>
        <taxon>Eumalacostraca</taxon>
        <taxon>Peracarida</taxon>
        <taxon>Amphipoda</taxon>
        <taxon>Senticaudata</taxon>
        <taxon>Talitrida</taxon>
        <taxon>Talitroidea</taxon>
        <taxon>Hyalellidae</taxon>
        <taxon>Hyalella</taxon>
    </lineage>
</organism>
<feature type="transmembrane region" description="Helical" evidence="12">
    <location>
        <begin position="250"/>
        <end position="270"/>
    </location>
</feature>
<feature type="transmembrane region" description="Helical" evidence="12">
    <location>
        <begin position="34"/>
        <end position="59"/>
    </location>
</feature>
<dbReference type="FunFam" id="1.20.1070.10:FF:000291">
    <property type="entry name" value="Predicted protein"/>
    <property type="match status" value="1"/>
</dbReference>
<dbReference type="PRINTS" id="PR00237">
    <property type="entry name" value="GPCRRHODOPSN"/>
</dbReference>
<keyword evidence="14" id="KW-1185">Reference proteome</keyword>
<evidence type="ECO:0000256" key="11">
    <source>
        <dbReference type="SAM" id="MobiDB-lite"/>
    </source>
</evidence>
<dbReference type="GO" id="GO:0004995">
    <property type="term" value="F:tachykinin receptor activity"/>
    <property type="evidence" value="ECO:0007669"/>
    <property type="project" value="InterPro"/>
</dbReference>
<feature type="transmembrane region" description="Helical" evidence="12">
    <location>
        <begin position="198"/>
        <end position="220"/>
    </location>
</feature>
<dbReference type="OrthoDB" id="5981855at2759"/>
<evidence type="ECO:0000256" key="10">
    <source>
        <dbReference type="RuleBase" id="RU000688"/>
    </source>
</evidence>
<name>A0A8B7PSF4_HYAAZ</name>
<feature type="region of interest" description="Disordered" evidence="11">
    <location>
        <begin position="380"/>
        <end position="411"/>
    </location>
</feature>
<keyword evidence="3" id="KW-1003">Cell membrane</keyword>
<evidence type="ECO:0000256" key="3">
    <source>
        <dbReference type="ARBA" id="ARBA00022475"/>
    </source>
</evidence>
<dbReference type="Gene3D" id="1.20.1070.10">
    <property type="entry name" value="Rhodopsin 7-helix transmembrane proteins"/>
    <property type="match status" value="1"/>
</dbReference>
<evidence type="ECO:0000313" key="14">
    <source>
        <dbReference type="Proteomes" id="UP000694843"/>
    </source>
</evidence>
<reference evidence="15" key="1">
    <citation type="submission" date="2025-08" db="UniProtKB">
        <authorList>
            <consortium name="RefSeq"/>
        </authorList>
    </citation>
    <scope>IDENTIFICATION</scope>
    <source>
        <tissue evidence="15">Whole organism</tissue>
    </source>
</reference>
<evidence type="ECO:0000256" key="4">
    <source>
        <dbReference type="ARBA" id="ARBA00022692"/>
    </source>
</evidence>
<sequence>MADFNMTKTWANITDPEMSVIVAEDFLMPWYTQFLWYLLFGSMVLMAVGGNLIVIYIVIVDRKMRSVTNIFIVNLSIADAMNAIFNVVFNFIFMLHMHWPFGYIYCKFNQFIAVLSICASIFTLMAVSFDRYWAIMYPLRTRIGRRATLLIVLCIWLASVALALPNAIFFTIAELNTSSSARTVCHFESPDAILDLEFIYNVLITVITYLVPMLCMAVTYTRMGLLLWGSQAVGEPTPGQRDTSRAKRKVVKMLIVVVVMFGVCWLPYQLYFIISHFFPYINGYEHMQTIYLLIYWLAMSNSMYNPIIYCWLNENFRNGFKSVFYRCLPCVPWLKPSLSLRPGNTMSTYYSTSGSPEFPRRFGHGRSIALHTLQNPSPASTITTRYDNGRSSTRSSSITNSMIHSSSSGVKSGMRSCTGGGIAHDLAYYPPSYGASRADRCQTQSLLHTKLSGDYGGLKDFKKSPPHEYSYVDVIKTLDFDNDSAKDAESKSNQISMGHENRSMNIPLSVSPLLQCPSSESSPFAIVMASPVDRDCPLVMVDASEDAYLKYLEEPIDQRSSHDHEGSDNVLE</sequence>
<dbReference type="PROSITE" id="PS00237">
    <property type="entry name" value="G_PROTEIN_RECEP_F1_1"/>
    <property type="match status" value="1"/>
</dbReference>
<keyword evidence="8 10" id="KW-0675">Receptor</keyword>
<evidence type="ECO:0000256" key="5">
    <source>
        <dbReference type="ARBA" id="ARBA00022989"/>
    </source>
</evidence>
<dbReference type="AlphaFoldDB" id="A0A8B7PSF4"/>
<evidence type="ECO:0000256" key="12">
    <source>
        <dbReference type="SAM" id="Phobius"/>
    </source>
</evidence>
<evidence type="ECO:0000313" key="15">
    <source>
        <dbReference type="RefSeq" id="XP_018028127.1"/>
    </source>
</evidence>
<dbReference type="Pfam" id="PF00001">
    <property type="entry name" value="7tm_1"/>
    <property type="match status" value="1"/>
</dbReference>
<dbReference type="InterPro" id="IPR017452">
    <property type="entry name" value="GPCR_Rhodpsn_7TM"/>
</dbReference>
<keyword evidence="4 10" id="KW-0812">Transmembrane</keyword>
<dbReference type="RefSeq" id="XP_018028127.1">
    <property type="nucleotide sequence ID" value="XM_018172638.2"/>
</dbReference>
<keyword evidence="5 12" id="KW-1133">Transmembrane helix</keyword>
<dbReference type="GO" id="GO:0005886">
    <property type="term" value="C:plasma membrane"/>
    <property type="evidence" value="ECO:0007669"/>
    <property type="project" value="UniProtKB-SubCell"/>
</dbReference>
<protein>
    <submittedName>
        <fullName evidence="15">Tachykinin-like peptides receptor 99D</fullName>
    </submittedName>
</protein>
<keyword evidence="9 10" id="KW-0807">Transducer</keyword>
<accession>A0A8B7PSF4</accession>
<dbReference type="InterPro" id="IPR001681">
    <property type="entry name" value="Neurokn_rcpt"/>
</dbReference>
<evidence type="ECO:0000256" key="2">
    <source>
        <dbReference type="ARBA" id="ARBA00010663"/>
    </source>
</evidence>
<evidence type="ECO:0000256" key="9">
    <source>
        <dbReference type="ARBA" id="ARBA00023224"/>
    </source>
</evidence>
<gene>
    <name evidence="15" type="primary">LOC108683332</name>
</gene>
<feature type="transmembrane region" description="Helical" evidence="12">
    <location>
        <begin position="149"/>
        <end position="173"/>
    </location>
</feature>
<dbReference type="KEGG" id="hazt:108683332"/>
<evidence type="ECO:0000256" key="6">
    <source>
        <dbReference type="ARBA" id="ARBA00023040"/>
    </source>
</evidence>
<proteinExistence type="inferred from homology"/>
<evidence type="ECO:0000256" key="8">
    <source>
        <dbReference type="ARBA" id="ARBA00023170"/>
    </source>
</evidence>
<dbReference type="OMA" id="CRANEIF"/>
<evidence type="ECO:0000256" key="1">
    <source>
        <dbReference type="ARBA" id="ARBA00004651"/>
    </source>
</evidence>
<keyword evidence="6 10" id="KW-0297">G-protein coupled receptor</keyword>
<feature type="transmembrane region" description="Helical" evidence="12">
    <location>
        <begin position="71"/>
        <end position="96"/>
    </location>
</feature>